<dbReference type="Pfam" id="PF11397">
    <property type="entry name" value="GlcNAc"/>
    <property type="match status" value="2"/>
</dbReference>
<evidence type="ECO:0000313" key="2">
    <source>
        <dbReference type="Proteomes" id="UP001189429"/>
    </source>
</evidence>
<dbReference type="SUPFAM" id="SSF53448">
    <property type="entry name" value="Nucleotide-diphospho-sugar transferases"/>
    <property type="match status" value="1"/>
</dbReference>
<dbReference type="InterPro" id="IPR029044">
    <property type="entry name" value="Nucleotide-diphossugar_trans"/>
</dbReference>
<keyword evidence="2" id="KW-1185">Reference proteome</keyword>
<protein>
    <submittedName>
        <fullName evidence="1">Uncharacterized protein</fullName>
    </submittedName>
</protein>
<organism evidence="1 2">
    <name type="scientific">Prorocentrum cordatum</name>
    <dbReference type="NCBI Taxonomy" id="2364126"/>
    <lineage>
        <taxon>Eukaryota</taxon>
        <taxon>Sar</taxon>
        <taxon>Alveolata</taxon>
        <taxon>Dinophyceae</taxon>
        <taxon>Prorocentrales</taxon>
        <taxon>Prorocentraceae</taxon>
        <taxon>Prorocentrum</taxon>
    </lineage>
</organism>
<accession>A0ABN9SQN7</accession>
<comment type="caution">
    <text evidence="1">The sequence shown here is derived from an EMBL/GenBank/DDBJ whole genome shotgun (WGS) entry which is preliminary data.</text>
</comment>
<evidence type="ECO:0000313" key="1">
    <source>
        <dbReference type="EMBL" id="CAK0834186.1"/>
    </source>
</evidence>
<dbReference type="PANTHER" id="PTHR34496">
    <property type="entry name" value="GLCNAC TRANSFERASE-RELATED"/>
    <property type="match status" value="1"/>
</dbReference>
<dbReference type="InterPro" id="IPR021067">
    <property type="entry name" value="Glycosyltransferase"/>
</dbReference>
<dbReference type="PANTHER" id="PTHR34496:SF6">
    <property type="entry name" value="GLYCOSYLTRANSFERASE 2-LIKE DOMAIN-CONTAINING PROTEIN"/>
    <property type="match status" value="1"/>
</dbReference>
<gene>
    <name evidence="1" type="ORF">PCOR1329_LOCUS31665</name>
</gene>
<sequence length="419" mass="47511">MSYRKFCAEVFDPPPFVESPPPPEWEPPTGYGQHYETLGTTVDGEPTIFISIASYRDDLCHNTIKEALRMAEHPRRLFFGAVEQSIPSQGDLPCNFTMVPCDVDPSQLLCVYSGQITVHRVDARGAQGPTYGRYRADRLYRGEYFALQIDAHMYFVANWDTEMIKQWKATGNEYAVLTTYPSAYAPGSMDGSGHSSHKSTPLICKSEFDVDGMVRHQAAGEIFPMASLNGSPILQPVWAAGSSFSRGHRVARVPYGLLRLVFNGEETVMALRMWTSGYDFYTFHHVLLFHTYNRKTRPKTFWENTQQNGLKAKTMENVEIMLGLRRPLAGYDTKDISPGAKYGLGQKRQVSTFLRLWGYDLRHKAARDNCPWAYSQEMHMDLTAHLRPDGMGIDYGKVPVDEIVQRHGWADLPSQDLAW</sequence>
<dbReference type="Proteomes" id="UP001189429">
    <property type="component" value="Unassembled WGS sequence"/>
</dbReference>
<proteinExistence type="predicted"/>
<reference evidence="1" key="1">
    <citation type="submission" date="2023-10" db="EMBL/GenBank/DDBJ databases">
        <authorList>
            <person name="Chen Y."/>
            <person name="Shah S."/>
            <person name="Dougan E. K."/>
            <person name="Thang M."/>
            <person name="Chan C."/>
        </authorList>
    </citation>
    <scope>NUCLEOTIDE SEQUENCE [LARGE SCALE GENOMIC DNA]</scope>
</reference>
<dbReference type="EMBL" id="CAUYUJ010012558">
    <property type="protein sequence ID" value="CAK0834186.1"/>
    <property type="molecule type" value="Genomic_DNA"/>
</dbReference>
<name>A0ABN9SQN7_9DINO</name>